<feature type="transmembrane region" description="Helical" evidence="7">
    <location>
        <begin position="185"/>
        <end position="203"/>
    </location>
</feature>
<dbReference type="Pfam" id="PF01757">
    <property type="entry name" value="Acyl_transf_3"/>
    <property type="match status" value="1"/>
</dbReference>
<reference evidence="9 10" key="1">
    <citation type="submission" date="2017-11" db="EMBL/GenBank/DDBJ databases">
        <title>Understudied soil microbes with underappreciated capabilities: Untangling the Clostridium saccharolyticum group.</title>
        <authorList>
            <person name="Leschine S."/>
        </authorList>
    </citation>
    <scope>NUCLEOTIDE SEQUENCE [LARGE SCALE GENOMIC DNA]</scope>
    <source>
        <strain evidence="9 10">18A</strain>
    </source>
</reference>
<evidence type="ECO:0000256" key="4">
    <source>
        <dbReference type="ARBA" id="ARBA00022692"/>
    </source>
</evidence>
<feature type="transmembrane region" description="Helical" evidence="7">
    <location>
        <begin position="41"/>
        <end position="63"/>
    </location>
</feature>
<gene>
    <name evidence="9" type="ORF">H171_0566</name>
</gene>
<evidence type="ECO:0000256" key="6">
    <source>
        <dbReference type="ARBA" id="ARBA00023136"/>
    </source>
</evidence>
<keyword evidence="5 7" id="KW-1133">Transmembrane helix</keyword>
<comment type="similarity">
    <text evidence="2">Belongs to the acyltransferase 3 family.</text>
</comment>
<evidence type="ECO:0000313" key="10">
    <source>
        <dbReference type="Proteomes" id="UP000231092"/>
    </source>
</evidence>
<evidence type="ECO:0000256" key="3">
    <source>
        <dbReference type="ARBA" id="ARBA00022475"/>
    </source>
</evidence>
<keyword evidence="9" id="KW-0012">Acyltransferase</keyword>
<dbReference type="OrthoDB" id="9810469at2"/>
<evidence type="ECO:0000313" key="9">
    <source>
        <dbReference type="EMBL" id="PJJ27115.1"/>
    </source>
</evidence>
<evidence type="ECO:0000256" key="5">
    <source>
        <dbReference type="ARBA" id="ARBA00022989"/>
    </source>
</evidence>
<comment type="subcellular location">
    <subcellularLocation>
        <location evidence="1">Cell membrane</location>
        <topology evidence="1">Multi-pass membrane protein</topology>
    </subcellularLocation>
</comment>
<feature type="transmembrane region" description="Helical" evidence="7">
    <location>
        <begin position="12"/>
        <end position="29"/>
    </location>
</feature>
<proteinExistence type="inferred from homology"/>
<sequence length="356" mass="40310">MGLKKREVKYDYLRTLAVFAIIMVHAVPAETLNFKQWLFSAALSPVLLSFVGIYFMLSGLFLLKSGTEDIPGFYWSRFQTIVLPFVYYSGIYYWYFAIYLGVEPLRWQEHLTAFGKGLFTGTIPMTPHLWFMYVIMALYLCAPFLARMMKAMSDRDLKLFLVLMVIVQGISTYLPALGLDVGEGFQYMIFKGWLIYFVLGYALKRLYGGSSCLPFAVLGIAGFSITMVQKCVTPTFTPGIHDLAPTMIAMAAAIFLLFERFGDIKSPVLAKAVGCISRYSYSIYLIHYFVLGQAARGLVEKTFLRHYYVPKILCETILTFLISLAAAWIIDGTIGRLLKKAVGAVFDSRKKGKRRD</sequence>
<evidence type="ECO:0000259" key="8">
    <source>
        <dbReference type="Pfam" id="PF01757"/>
    </source>
</evidence>
<dbReference type="GO" id="GO:0009246">
    <property type="term" value="P:enterobacterial common antigen biosynthetic process"/>
    <property type="evidence" value="ECO:0007669"/>
    <property type="project" value="TreeGrafter"/>
</dbReference>
<evidence type="ECO:0000256" key="7">
    <source>
        <dbReference type="SAM" id="Phobius"/>
    </source>
</evidence>
<keyword evidence="6 7" id="KW-0472">Membrane</keyword>
<feature type="transmembrane region" description="Helical" evidence="7">
    <location>
        <begin position="240"/>
        <end position="258"/>
    </location>
</feature>
<feature type="transmembrane region" description="Helical" evidence="7">
    <location>
        <begin position="75"/>
        <end position="95"/>
    </location>
</feature>
<accession>A0A2M8Z102</accession>
<dbReference type="GO" id="GO:0016413">
    <property type="term" value="F:O-acetyltransferase activity"/>
    <property type="evidence" value="ECO:0007669"/>
    <property type="project" value="TreeGrafter"/>
</dbReference>
<feature type="transmembrane region" description="Helical" evidence="7">
    <location>
        <begin position="308"/>
        <end position="330"/>
    </location>
</feature>
<feature type="transmembrane region" description="Helical" evidence="7">
    <location>
        <begin position="128"/>
        <end position="147"/>
    </location>
</feature>
<dbReference type="GO" id="GO:0005886">
    <property type="term" value="C:plasma membrane"/>
    <property type="evidence" value="ECO:0007669"/>
    <property type="project" value="UniProtKB-SubCell"/>
</dbReference>
<dbReference type="EMBL" id="PGET01000001">
    <property type="protein sequence ID" value="PJJ27115.1"/>
    <property type="molecule type" value="Genomic_DNA"/>
</dbReference>
<feature type="domain" description="Acyltransferase 3" evidence="8">
    <location>
        <begin position="10"/>
        <end position="330"/>
    </location>
</feature>
<evidence type="ECO:0000256" key="1">
    <source>
        <dbReference type="ARBA" id="ARBA00004651"/>
    </source>
</evidence>
<dbReference type="PANTHER" id="PTHR40074:SF2">
    <property type="entry name" value="O-ACETYLTRANSFERASE WECH"/>
    <property type="match status" value="1"/>
</dbReference>
<name>A0A2M8Z102_9FIRM</name>
<feature type="transmembrane region" description="Helical" evidence="7">
    <location>
        <begin position="279"/>
        <end position="296"/>
    </location>
</feature>
<dbReference type="PANTHER" id="PTHR40074">
    <property type="entry name" value="O-ACETYLTRANSFERASE WECH"/>
    <property type="match status" value="1"/>
</dbReference>
<keyword evidence="9" id="KW-0808">Transferase</keyword>
<keyword evidence="4 7" id="KW-0812">Transmembrane</keyword>
<dbReference type="InterPro" id="IPR002656">
    <property type="entry name" value="Acyl_transf_3_dom"/>
</dbReference>
<comment type="caution">
    <text evidence="9">The sequence shown here is derived from an EMBL/GenBank/DDBJ whole genome shotgun (WGS) entry which is preliminary data.</text>
</comment>
<evidence type="ECO:0000256" key="2">
    <source>
        <dbReference type="ARBA" id="ARBA00007400"/>
    </source>
</evidence>
<dbReference type="AlphaFoldDB" id="A0A2M8Z102"/>
<dbReference type="Proteomes" id="UP000231092">
    <property type="component" value="Unassembled WGS sequence"/>
</dbReference>
<feature type="transmembrane region" description="Helical" evidence="7">
    <location>
        <begin position="210"/>
        <end position="228"/>
    </location>
</feature>
<feature type="transmembrane region" description="Helical" evidence="7">
    <location>
        <begin position="159"/>
        <end position="179"/>
    </location>
</feature>
<dbReference type="RefSeq" id="WP_100303789.1">
    <property type="nucleotide sequence ID" value="NZ_PGET01000001.1"/>
</dbReference>
<keyword evidence="3" id="KW-1003">Cell membrane</keyword>
<protein>
    <submittedName>
        <fullName evidence="9">Surface polysaccharide O-acyltransferase-like enzyme</fullName>
    </submittedName>
</protein>
<organism evidence="9 10">
    <name type="scientific">[Clostridium] celerecrescens 18A</name>
    <dbReference type="NCBI Taxonomy" id="1286362"/>
    <lineage>
        <taxon>Bacteria</taxon>
        <taxon>Bacillati</taxon>
        <taxon>Bacillota</taxon>
        <taxon>Clostridia</taxon>
        <taxon>Lachnospirales</taxon>
        <taxon>Lachnospiraceae</taxon>
        <taxon>Lacrimispora</taxon>
    </lineage>
</organism>